<dbReference type="SUPFAM" id="SSF63380">
    <property type="entry name" value="Riboflavin synthase domain-like"/>
    <property type="match status" value="1"/>
</dbReference>
<dbReference type="PROSITE" id="PS51384">
    <property type="entry name" value="FAD_FR"/>
    <property type="match status" value="1"/>
</dbReference>
<comment type="similarity">
    <text evidence="9">In the N-terminal section; belongs to the FAD-binding oxidoreductase type 6 family.</text>
</comment>
<feature type="domain" description="FAD-binding FR-type" evidence="11">
    <location>
        <begin position="6"/>
        <end position="109"/>
    </location>
</feature>
<dbReference type="Proteomes" id="UP001597511">
    <property type="component" value="Unassembled WGS sequence"/>
</dbReference>
<comment type="caution">
    <text evidence="12">The sequence shown here is derived from an EMBL/GenBank/DDBJ whole genome shotgun (WGS) entry which is preliminary data.</text>
</comment>
<dbReference type="Gene3D" id="3.40.50.80">
    <property type="entry name" value="Nucleotide-binding domain of ferredoxin-NADP reductase (FNR) module"/>
    <property type="match status" value="1"/>
</dbReference>
<dbReference type="Gene3D" id="2.40.30.10">
    <property type="entry name" value="Translation factors"/>
    <property type="match status" value="1"/>
</dbReference>
<dbReference type="InterPro" id="IPR017927">
    <property type="entry name" value="FAD-bd_FR_type"/>
</dbReference>
<dbReference type="PROSITE" id="PS00197">
    <property type="entry name" value="2FE2S_FER_1"/>
    <property type="match status" value="1"/>
</dbReference>
<keyword evidence="4" id="KW-0479">Metal-binding</keyword>
<name>A0ABW6A705_9BACT</name>
<evidence type="ECO:0000256" key="8">
    <source>
        <dbReference type="ARBA" id="ARBA00023014"/>
    </source>
</evidence>
<evidence type="ECO:0000313" key="13">
    <source>
        <dbReference type="Proteomes" id="UP001597511"/>
    </source>
</evidence>
<dbReference type="PROSITE" id="PS51085">
    <property type="entry name" value="2FE2S_FER_2"/>
    <property type="match status" value="1"/>
</dbReference>
<dbReference type="SUPFAM" id="SSF52343">
    <property type="entry name" value="Ferredoxin reductase-like, C-terminal NADP-linked domain"/>
    <property type="match status" value="1"/>
</dbReference>
<dbReference type="SUPFAM" id="SSF54292">
    <property type="entry name" value="2Fe-2S ferredoxin-like"/>
    <property type="match status" value="1"/>
</dbReference>
<dbReference type="InterPro" id="IPR036010">
    <property type="entry name" value="2Fe-2S_ferredoxin-like_sf"/>
</dbReference>
<comment type="cofactor">
    <cofactor evidence="1">
        <name>FAD</name>
        <dbReference type="ChEBI" id="CHEBI:57692"/>
    </cofactor>
</comment>
<organism evidence="12 13">
    <name type="scientific">Terrimonas rubra</name>
    <dbReference type="NCBI Taxonomy" id="1035890"/>
    <lineage>
        <taxon>Bacteria</taxon>
        <taxon>Pseudomonadati</taxon>
        <taxon>Bacteroidota</taxon>
        <taxon>Chitinophagia</taxon>
        <taxon>Chitinophagales</taxon>
        <taxon>Chitinophagaceae</taxon>
        <taxon>Terrimonas</taxon>
    </lineage>
</organism>
<dbReference type="InterPro" id="IPR039261">
    <property type="entry name" value="FNR_nucleotide-bd"/>
</dbReference>
<evidence type="ECO:0000256" key="6">
    <source>
        <dbReference type="ARBA" id="ARBA00023002"/>
    </source>
</evidence>
<dbReference type="InterPro" id="IPR008333">
    <property type="entry name" value="Cbr1-like_FAD-bd_dom"/>
</dbReference>
<dbReference type="Pfam" id="PF00175">
    <property type="entry name" value="NAD_binding_1"/>
    <property type="match status" value="1"/>
</dbReference>
<evidence type="ECO:0000256" key="2">
    <source>
        <dbReference type="ARBA" id="ARBA00022630"/>
    </source>
</evidence>
<keyword evidence="3" id="KW-0001">2Fe-2S</keyword>
<evidence type="ECO:0000256" key="4">
    <source>
        <dbReference type="ARBA" id="ARBA00022723"/>
    </source>
</evidence>
<keyword evidence="13" id="KW-1185">Reference proteome</keyword>
<dbReference type="InterPro" id="IPR050415">
    <property type="entry name" value="MRET"/>
</dbReference>
<keyword evidence="2" id="KW-0285">Flavoprotein</keyword>
<dbReference type="PANTHER" id="PTHR47354:SF6">
    <property type="entry name" value="NADH OXIDOREDUCTASE HCR"/>
    <property type="match status" value="1"/>
</dbReference>
<proteinExistence type="inferred from homology"/>
<evidence type="ECO:0000256" key="1">
    <source>
        <dbReference type="ARBA" id="ARBA00001974"/>
    </source>
</evidence>
<keyword evidence="8" id="KW-0411">Iron-sulfur</keyword>
<dbReference type="InterPro" id="IPR017938">
    <property type="entry name" value="Riboflavin_synthase-like_b-brl"/>
</dbReference>
<evidence type="ECO:0000313" key="12">
    <source>
        <dbReference type="EMBL" id="MFD2919922.1"/>
    </source>
</evidence>
<dbReference type="InterPro" id="IPR001041">
    <property type="entry name" value="2Fe-2S_ferredoxin-type"/>
</dbReference>
<dbReference type="RefSeq" id="WP_386097628.1">
    <property type="nucleotide sequence ID" value="NZ_JBHUOZ010000002.1"/>
</dbReference>
<dbReference type="InterPro" id="IPR006058">
    <property type="entry name" value="2Fe2S_fd_BS"/>
</dbReference>
<evidence type="ECO:0000259" key="10">
    <source>
        <dbReference type="PROSITE" id="PS51085"/>
    </source>
</evidence>
<dbReference type="PANTHER" id="PTHR47354">
    <property type="entry name" value="NADH OXIDOREDUCTASE HCR"/>
    <property type="match status" value="1"/>
</dbReference>
<dbReference type="Pfam" id="PF00111">
    <property type="entry name" value="Fer2"/>
    <property type="match status" value="1"/>
</dbReference>
<keyword evidence="7" id="KW-0408">Iron</keyword>
<feature type="domain" description="2Fe-2S ferredoxin-type" evidence="10">
    <location>
        <begin position="261"/>
        <end position="348"/>
    </location>
</feature>
<reference evidence="13" key="1">
    <citation type="journal article" date="2019" name="Int. J. Syst. Evol. Microbiol.">
        <title>The Global Catalogue of Microorganisms (GCM) 10K type strain sequencing project: providing services to taxonomists for standard genome sequencing and annotation.</title>
        <authorList>
            <consortium name="The Broad Institute Genomics Platform"/>
            <consortium name="The Broad Institute Genome Sequencing Center for Infectious Disease"/>
            <person name="Wu L."/>
            <person name="Ma J."/>
        </authorList>
    </citation>
    <scope>NUCLEOTIDE SEQUENCE [LARGE SCALE GENOMIC DNA]</scope>
    <source>
        <strain evidence="13">KCTC 23299</strain>
    </source>
</reference>
<evidence type="ECO:0000256" key="9">
    <source>
        <dbReference type="ARBA" id="ARBA00061434"/>
    </source>
</evidence>
<dbReference type="Pfam" id="PF00970">
    <property type="entry name" value="FAD_binding_6"/>
    <property type="match status" value="1"/>
</dbReference>
<sequence>MDSLPDGINRFLISKVITETAAAKTFELTPLDGWQPGYVSGQFVTLVFFTPYGEKRRSYSISSSNAFNETLSITVKKVDNGEFSRQLVYNAKEGDILFSSGISGLFRLPEKPEAVEQYFFLAAGSGITPCFSLIKTLLATTQSHVTLIYSNKTKGDAIFYEQLKALEQAYPEQLTIRFLFSDVFNVYHSRLSHWLLQQLLQQYIRTDISKTLFYMCGPFDYMLTISITLLGHGLQPQQIIKENFSTLPRLNKPKPPDTDAHMVTINLADKTEIITVQYPHSILAAAKESNIAIPYSCEAGRCGSCIATCTKGRVWMAYNEVLLDEEVAAGRILTCQSYPVGGDVTIEV</sequence>
<dbReference type="CDD" id="cd00207">
    <property type="entry name" value="fer2"/>
    <property type="match status" value="1"/>
</dbReference>
<dbReference type="InterPro" id="IPR012675">
    <property type="entry name" value="Beta-grasp_dom_sf"/>
</dbReference>
<evidence type="ECO:0000256" key="7">
    <source>
        <dbReference type="ARBA" id="ARBA00023004"/>
    </source>
</evidence>
<keyword evidence="5" id="KW-0274">FAD</keyword>
<dbReference type="Gene3D" id="3.10.20.30">
    <property type="match status" value="1"/>
</dbReference>
<accession>A0ABW6A705</accession>
<keyword evidence="6" id="KW-0560">Oxidoreductase</keyword>
<evidence type="ECO:0000256" key="3">
    <source>
        <dbReference type="ARBA" id="ARBA00022714"/>
    </source>
</evidence>
<evidence type="ECO:0000259" key="11">
    <source>
        <dbReference type="PROSITE" id="PS51384"/>
    </source>
</evidence>
<evidence type="ECO:0000256" key="5">
    <source>
        <dbReference type="ARBA" id="ARBA00022827"/>
    </source>
</evidence>
<protein>
    <submittedName>
        <fullName evidence="12">2Fe-2S iron-sulfur cluster-binding protein</fullName>
    </submittedName>
</protein>
<dbReference type="PRINTS" id="PR00410">
    <property type="entry name" value="PHEHYDRXLASE"/>
</dbReference>
<gene>
    <name evidence="12" type="ORF">ACFS6H_09405</name>
</gene>
<dbReference type="InterPro" id="IPR001433">
    <property type="entry name" value="OxRdtase_FAD/NAD-bd"/>
</dbReference>
<dbReference type="EMBL" id="JBHUOZ010000002">
    <property type="protein sequence ID" value="MFD2919922.1"/>
    <property type="molecule type" value="Genomic_DNA"/>
</dbReference>